<keyword evidence="4" id="KW-1185">Reference proteome</keyword>
<gene>
    <name evidence="3" type="ORF">QBC40DRAFT_330882</name>
</gene>
<name>A0AAN7B137_9PEZI</name>
<dbReference type="AlphaFoldDB" id="A0AAN7B137"/>
<dbReference type="Pfam" id="PF22664">
    <property type="entry name" value="TRI-like_N"/>
    <property type="match status" value="1"/>
</dbReference>
<dbReference type="Proteomes" id="UP001303160">
    <property type="component" value="Unassembled WGS sequence"/>
</dbReference>
<accession>A0AAN7B137</accession>
<evidence type="ECO:0000259" key="2">
    <source>
        <dbReference type="Pfam" id="PF22664"/>
    </source>
</evidence>
<evidence type="ECO:0000313" key="4">
    <source>
        <dbReference type="Proteomes" id="UP001303160"/>
    </source>
</evidence>
<sequence>MYTPISKQEWIWSLKKHVPLPSWYIRFEFRDATMQKAAIDHLKEGLDRVFTRWPFFAGQVIHSTHPPKVMLLYTKDRKHFNINHYFGNEIFNHEHLKEPQDSYRQLVGLDIPPRFMKADCFTLSPKHPKPDGICHPLTLKATFIEGGLLLGFGFHHTLCDGISIRQILSTFGNLDSSAMTPDTPSLDLRNAFINKYSLSGSSASAVPTRKVQSTFASAMNLRGSRGPFPDLPQTYISNMFHRAFTILPMPSLLYTHPKDPTGISTLAEVALYIKANVPDLLFKKTPQKILGEPDRPAPHTGLDCSPWALLELNIPGTESKWPGSKSDWARKT</sequence>
<dbReference type="EMBL" id="MU863881">
    <property type="protein sequence ID" value="KAK4204550.1"/>
    <property type="molecule type" value="Genomic_DNA"/>
</dbReference>
<reference evidence="3" key="1">
    <citation type="journal article" date="2023" name="Mol. Phylogenet. Evol.">
        <title>Genome-scale phylogeny and comparative genomics of the fungal order Sordariales.</title>
        <authorList>
            <person name="Hensen N."/>
            <person name="Bonometti L."/>
            <person name="Westerberg I."/>
            <person name="Brannstrom I.O."/>
            <person name="Guillou S."/>
            <person name="Cros-Aarteil S."/>
            <person name="Calhoun S."/>
            <person name="Haridas S."/>
            <person name="Kuo A."/>
            <person name="Mondo S."/>
            <person name="Pangilinan J."/>
            <person name="Riley R."/>
            <person name="LaButti K."/>
            <person name="Andreopoulos B."/>
            <person name="Lipzen A."/>
            <person name="Chen C."/>
            <person name="Yan M."/>
            <person name="Daum C."/>
            <person name="Ng V."/>
            <person name="Clum A."/>
            <person name="Steindorff A."/>
            <person name="Ohm R.A."/>
            <person name="Martin F."/>
            <person name="Silar P."/>
            <person name="Natvig D.O."/>
            <person name="Lalanne C."/>
            <person name="Gautier V."/>
            <person name="Ament-Velasquez S.L."/>
            <person name="Kruys A."/>
            <person name="Hutchinson M.I."/>
            <person name="Powell A.J."/>
            <person name="Barry K."/>
            <person name="Miller A.N."/>
            <person name="Grigoriev I.V."/>
            <person name="Debuchy R."/>
            <person name="Gladieux P."/>
            <person name="Hiltunen Thoren M."/>
            <person name="Johannesson H."/>
        </authorList>
    </citation>
    <scope>NUCLEOTIDE SEQUENCE</scope>
    <source>
        <strain evidence="3">CBS 315.58</strain>
    </source>
</reference>
<reference evidence="3" key="2">
    <citation type="submission" date="2023-05" db="EMBL/GenBank/DDBJ databases">
        <authorList>
            <consortium name="Lawrence Berkeley National Laboratory"/>
            <person name="Steindorff A."/>
            <person name="Hensen N."/>
            <person name="Bonometti L."/>
            <person name="Westerberg I."/>
            <person name="Brannstrom I.O."/>
            <person name="Guillou S."/>
            <person name="Cros-Aarteil S."/>
            <person name="Calhoun S."/>
            <person name="Haridas S."/>
            <person name="Kuo A."/>
            <person name="Mondo S."/>
            <person name="Pangilinan J."/>
            <person name="Riley R."/>
            <person name="Labutti K."/>
            <person name="Andreopoulos B."/>
            <person name="Lipzen A."/>
            <person name="Chen C."/>
            <person name="Yanf M."/>
            <person name="Daum C."/>
            <person name="Ng V."/>
            <person name="Clum A."/>
            <person name="Ohm R."/>
            <person name="Martin F."/>
            <person name="Silar P."/>
            <person name="Natvig D."/>
            <person name="Lalanne C."/>
            <person name="Gautier V."/>
            <person name="Ament-Velasquez S.L."/>
            <person name="Kruys A."/>
            <person name="Hutchinson M.I."/>
            <person name="Powell A.J."/>
            <person name="Barry K."/>
            <person name="Miller A.N."/>
            <person name="Grigoriev I.V."/>
            <person name="Debuchy R."/>
            <person name="Gladieux P."/>
            <person name="Thoren M.H."/>
            <person name="Johannesson H."/>
        </authorList>
    </citation>
    <scope>NUCLEOTIDE SEQUENCE</scope>
    <source>
        <strain evidence="3">CBS 315.58</strain>
    </source>
</reference>
<evidence type="ECO:0000313" key="3">
    <source>
        <dbReference type="EMBL" id="KAK4204550.1"/>
    </source>
</evidence>
<organism evidence="3 4">
    <name type="scientific">Triangularia verruculosa</name>
    <dbReference type="NCBI Taxonomy" id="2587418"/>
    <lineage>
        <taxon>Eukaryota</taxon>
        <taxon>Fungi</taxon>
        <taxon>Dikarya</taxon>
        <taxon>Ascomycota</taxon>
        <taxon>Pezizomycotina</taxon>
        <taxon>Sordariomycetes</taxon>
        <taxon>Sordariomycetidae</taxon>
        <taxon>Sordariales</taxon>
        <taxon>Podosporaceae</taxon>
        <taxon>Triangularia</taxon>
    </lineage>
</organism>
<protein>
    <recommendedName>
        <fullName evidence="2">Trichothecene 3-O-acetyltransferase-like N-terminal domain-containing protein</fullName>
    </recommendedName>
</protein>
<dbReference type="InterPro" id="IPR054710">
    <property type="entry name" value="Tri101-like_N"/>
</dbReference>
<comment type="caution">
    <text evidence="3">The sequence shown here is derived from an EMBL/GenBank/DDBJ whole genome shotgun (WGS) entry which is preliminary data.</text>
</comment>
<dbReference type="GO" id="GO:0016740">
    <property type="term" value="F:transferase activity"/>
    <property type="evidence" value="ECO:0007669"/>
    <property type="project" value="UniProtKB-KW"/>
</dbReference>
<dbReference type="InterPro" id="IPR023213">
    <property type="entry name" value="CAT-like_dom_sf"/>
</dbReference>
<proteinExistence type="predicted"/>
<evidence type="ECO:0000256" key="1">
    <source>
        <dbReference type="ARBA" id="ARBA00022679"/>
    </source>
</evidence>
<feature type="domain" description="Trichothecene 3-O-acetyltransferase-like N-terminal" evidence="2">
    <location>
        <begin position="26"/>
        <end position="171"/>
    </location>
</feature>
<keyword evidence="1" id="KW-0808">Transferase</keyword>
<dbReference type="Gene3D" id="3.30.559.10">
    <property type="entry name" value="Chloramphenicol acetyltransferase-like domain"/>
    <property type="match status" value="1"/>
</dbReference>